<dbReference type="Gene3D" id="3.55.50.30">
    <property type="match status" value="1"/>
</dbReference>
<evidence type="ECO:0000259" key="3">
    <source>
        <dbReference type="Pfam" id="PF16344"/>
    </source>
</evidence>
<dbReference type="PIRSF" id="PIRSF018266">
    <property type="entry name" value="FecR"/>
    <property type="match status" value="1"/>
</dbReference>
<dbReference type="PANTHER" id="PTHR30273:SF2">
    <property type="entry name" value="PROTEIN FECR"/>
    <property type="match status" value="1"/>
</dbReference>
<dbReference type="RefSeq" id="WP_158868865.1">
    <property type="nucleotide sequence ID" value="NZ_CP046401.1"/>
</dbReference>
<evidence type="ECO:0000313" key="4">
    <source>
        <dbReference type="EMBL" id="QGY45723.1"/>
    </source>
</evidence>
<evidence type="ECO:0000313" key="5">
    <source>
        <dbReference type="Proteomes" id="UP000428260"/>
    </source>
</evidence>
<sequence length="343" mass="39074">MKNNLHESILLGQFIGKYLTNTESAKEKEALDKWINERSENKELLNSINTNRNLTQEYEVTDLFDKKVGLERFKEKVLLKSKTRALIRWRIAASIFVLVGVAGILYFLSGDLRKTVEAPVLYTSVFTENGQRSRVVLPDSSIVWLNSGTTLSYPGDFFNQNRKVILNGQAFFQVSHKRDYPFSVEANGFVVTVLGTKFDVNAYSELNEIAVVLESGIVELTHQNSDSFSYTMKPGEKAIASLTDNRTIDISHVDAGVYSSWKEGKLIFRNSPMKDVIEKLRKWYNVNVEIVDPEVYNSIFSGTVKNESYEEIFRLIGIACKVDCKIVHNYNKEAKPQIIISKR</sequence>
<evidence type="ECO:0000256" key="1">
    <source>
        <dbReference type="SAM" id="Phobius"/>
    </source>
</evidence>
<evidence type="ECO:0000259" key="2">
    <source>
        <dbReference type="Pfam" id="PF04773"/>
    </source>
</evidence>
<organism evidence="4 5">
    <name type="scientific">Maribellus comscasis</name>
    <dbReference type="NCBI Taxonomy" id="2681766"/>
    <lineage>
        <taxon>Bacteria</taxon>
        <taxon>Pseudomonadati</taxon>
        <taxon>Bacteroidota</taxon>
        <taxon>Bacteroidia</taxon>
        <taxon>Marinilabiliales</taxon>
        <taxon>Prolixibacteraceae</taxon>
        <taxon>Maribellus</taxon>
    </lineage>
</organism>
<dbReference type="EMBL" id="CP046401">
    <property type="protein sequence ID" value="QGY45723.1"/>
    <property type="molecule type" value="Genomic_DNA"/>
</dbReference>
<reference evidence="4 5" key="1">
    <citation type="submission" date="2019-11" db="EMBL/GenBank/DDBJ databases">
        <authorList>
            <person name="Zheng R.K."/>
            <person name="Sun C.M."/>
        </authorList>
    </citation>
    <scope>NUCLEOTIDE SEQUENCE [LARGE SCALE GENOMIC DNA]</scope>
    <source>
        <strain evidence="4 5">WC007</strain>
    </source>
</reference>
<dbReference type="Proteomes" id="UP000428260">
    <property type="component" value="Chromosome"/>
</dbReference>
<protein>
    <submittedName>
        <fullName evidence="4">DUF4974 domain-containing protein</fullName>
    </submittedName>
</protein>
<dbReference type="InterPro" id="IPR012373">
    <property type="entry name" value="Ferrdict_sens_TM"/>
</dbReference>
<dbReference type="PANTHER" id="PTHR30273">
    <property type="entry name" value="PERIPLASMIC SIGNAL SENSOR AND SIGMA FACTOR ACTIVATOR FECR-RELATED"/>
    <property type="match status" value="1"/>
</dbReference>
<name>A0A6I6K2H1_9BACT</name>
<dbReference type="InterPro" id="IPR032508">
    <property type="entry name" value="FecR_C"/>
</dbReference>
<keyword evidence="1" id="KW-1133">Transmembrane helix</keyword>
<dbReference type="Pfam" id="PF04773">
    <property type="entry name" value="FecR"/>
    <property type="match status" value="1"/>
</dbReference>
<dbReference type="KEGG" id="mcos:GM418_19215"/>
<keyword evidence="1" id="KW-0812">Transmembrane</keyword>
<feature type="transmembrane region" description="Helical" evidence="1">
    <location>
        <begin position="89"/>
        <end position="108"/>
    </location>
</feature>
<proteinExistence type="predicted"/>
<dbReference type="InterPro" id="IPR006860">
    <property type="entry name" value="FecR"/>
</dbReference>
<keyword evidence="5" id="KW-1185">Reference proteome</keyword>
<dbReference type="Pfam" id="PF16344">
    <property type="entry name" value="FecR_C"/>
    <property type="match status" value="1"/>
</dbReference>
<gene>
    <name evidence="4" type="ORF">GM418_19215</name>
</gene>
<accession>A0A6I6K2H1</accession>
<dbReference type="GO" id="GO:0016989">
    <property type="term" value="F:sigma factor antagonist activity"/>
    <property type="evidence" value="ECO:0007669"/>
    <property type="project" value="TreeGrafter"/>
</dbReference>
<dbReference type="AlphaFoldDB" id="A0A6I6K2H1"/>
<dbReference type="Gene3D" id="2.60.120.1440">
    <property type="match status" value="1"/>
</dbReference>
<keyword evidence="1" id="KW-0472">Membrane</keyword>
<feature type="domain" description="FecR protein" evidence="2">
    <location>
        <begin position="125"/>
        <end position="219"/>
    </location>
</feature>
<feature type="domain" description="Protein FecR C-terminal" evidence="3">
    <location>
        <begin position="265"/>
        <end position="327"/>
    </location>
</feature>